<reference evidence="3 4" key="1">
    <citation type="submission" date="2020-08" db="EMBL/GenBank/DDBJ databases">
        <title>Exploring microbial biodiversity for novel pathways involved in the catabolism of aromatic compounds derived from lignin.</title>
        <authorList>
            <person name="Elkins J."/>
        </authorList>
    </citation>
    <scope>NUCLEOTIDE SEQUENCE [LARGE SCALE GENOMIC DNA]</scope>
    <source>
        <strain evidence="3 4">B1D3A</strain>
    </source>
</reference>
<proteinExistence type="predicted"/>
<evidence type="ECO:0000313" key="3">
    <source>
        <dbReference type="EMBL" id="MBB5986319.1"/>
    </source>
</evidence>
<protein>
    <submittedName>
        <fullName evidence="3">ElaB/YqjD/DUF883 family membrane-anchored ribosome-binding protein</fullName>
    </submittedName>
</protein>
<feature type="region of interest" description="Disordered" evidence="1">
    <location>
        <begin position="135"/>
        <end position="161"/>
    </location>
</feature>
<evidence type="ECO:0000256" key="2">
    <source>
        <dbReference type="SAM" id="Phobius"/>
    </source>
</evidence>
<dbReference type="RefSeq" id="WP_184153688.1">
    <property type="nucleotide sequence ID" value="NZ_JACHKA010000001.1"/>
</dbReference>
<evidence type="ECO:0000256" key="1">
    <source>
        <dbReference type="SAM" id="MobiDB-lite"/>
    </source>
</evidence>
<keyword evidence="2" id="KW-1133">Transmembrane helix</keyword>
<keyword evidence="2" id="KW-0812">Transmembrane</keyword>
<dbReference type="Proteomes" id="UP001138540">
    <property type="component" value="Unassembled WGS sequence"/>
</dbReference>
<name>A0ABR6NJF5_9SPHN</name>
<gene>
    <name evidence="3" type="ORF">HNP60_002293</name>
</gene>
<comment type="caution">
    <text evidence="3">The sequence shown here is derived from an EMBL/GenBank/DDBJ whole genome shotgun (WGS) entry which is preliminary data.</text>
</comment>
<feature type="compositionally biased region" description="Basic residues" evidence="1">
    <location>
        <begin position="144"/>
        <end position="154"/>
    </location>
</feature>
<evidence type="ECO:0000313" key="4">
    <source>
        <dbReference type="Proteomes" id="UP001138540"/>
    </source>
</evidence>
<keyword evidence="2" id="KW-0472">Membrane</keyword>
<organism evidence="3 4">
    <name type="scientific">Sphingobium lignivorans</name>
    <dbReference type="NCBI Taxonomy" id="2735886"/>
    <lineage>
        <taxon>Bacteria</taxon>
        <taxon>Pseudomonadati</taxon>
        <taxon>Pseudomonadota</taxon>
        <taxon>Alphaproteobacteria</taxon>
        <taxon>Sphingomonadales</taxon>
        <taxon>Sphingomonadaceae</taxon>
        <taxon>Sphingobium</taxon>
    </lineage>
</organism>
<feature type="region of interest" description="Disordered" evidence="1">
    <location>
        <begin position="1"/>
        <end position="25"/>
    </location>
</feature>
<accession>A0ABR6NJF5</accession>
<dbReference type="EMBL" id="JACHKA010000001">
    <property type="protein sequence ID" value="MBB5986319.1"/>
    <property type="molecule type" value="Genomic_DNA"/>
</dbReference>
<sequence length="161" mass="16723">MTTEKKNNRDGSGTASEVRARAMDGIDQARRKAGEVIAATREKGEAVIDDTREKTYRAAAETNRLFQEHPIAAVAAAAAAGAVLAIFIPKIAIAGKAGQTAGRAVKAAAGSKAAKAMLVGLTDTRHSTLRRVASQAASSMGKHVLTRKARTAKGKAKDGEE</sequence>
<keyword evidence="4" id="KW-1185">Reference proteome</keyword>
<feature type="transmembrane region" description="Helical" evidence="2">
    <location>
        <begin position="71"/>
        <end position="93"/>
    </location>
</feature>